<reference evidence="1" key="1">
    <citation type="journal article" date="2021" name="Proc. Natl. Acad. Sci. U.S.A.">
        <title>A Catalog of Tens of Thousands of Viruses from Human Metagenomes Reveals Hidden Associations with Chronic Diseases.</title>
        <authorList>
            <person name="Tisza M.J."/>
            <person name="Buck C.B."/>
        </authorList>
    </citation>
    <scope>NUCLEOTIDE SEQUENCE</scope>
    <source>
        <strain evidence="1">Ct8rU2</strain>
    </source>
</reference>
<dbReference type="GO" id="GO:0005198">
    <property type="term" value="F:structural molecule activity"/>
    <property type="evidence" value="ECO:0007669"/>
    <property type="project" value="InterPro"/>
</dbReference>
<evidence type="ECO:0000313" key="1">
    <source>
        <dbReference type="EMBL" id="DAF98711.1"/>
    </source>
</evidence>
<protein>
    <submittedName>
        <fullName evidence="1">Minor capsid protein</fullName>
    </submittedName>
</protein>
<sequence>MKDDYKNKLASKIASRYQDLEERIMQDIVRRIVKAGEITSTADWQINRLRILGYSSEDIEQEIKKTLNASYPEMFELYDKVINWEYVRNKGIYEQINAEYIPFEENGQLMQITESIIDQSFGDLENVTNSLGFYLDYGNGQKVLTPLSQVYTKYLDAACYDIVTGAFDYNSVLRRVVTQLTNSGLRQIDYSSGRANRVDVAARRAVMTAVSQITGKISEYNAQKLGTEYFEVEWHAGARPTHAVWQGRIWSKEQLYSVCGLGTVTGLLGANCYHTYYPFFPGISQRNWTDEWLDAKNEEEAEPKTFDGKEYTLYEAKQRQRQMETAMRAQREKVKLLQAGGADQDEVILHKAKYQGQLNEYSRFCRKMSLTEERERIYLDMEGRVATNSKRQNALFPPEMIENASKDVAQYKRYKEVLGDSMGSLVNFGQMKYNDSEQWEKLQSKFFAYLEINKKDWSEEFKSKSKQAYDRFREQGEELSVHALSRLPRLNKPGYEVIHEEDVLDLIKTMPNYSEGEEKMIWFSPSKQLVVIKNKNSGDIVSIVRRKNKKEEWTDAGL</sequence>
<dbReference type="InterPro" id="IPR009319">
    <property type="entry name" value="Phage_A118_VSP1"/>
</dbReference>
<dbReference type="EMBL" id="BK016154">
    <property type="protein sequence ID" value="DAF98711.1"/>
    <property type="molecule type" value="Genomic_DNA"/>
</dbReference>
<dbReference type="Pfam" id="PF06152">
    <property type="entry name" value="Phage_min_cap2"/>
    <property type="match status" value="1"/>
</dbReference>
<accession>A0A8S5UW42</accession>
<proteinExistence type="predicted"/>
<organism evidence="1">
    <name type="scientific">Siphoviridae sp. ct8rU2</name>
    <dbReference type="NCBI Taxonomy" id="2825366"/>
    <lineage>
        <taxon>Viruses</taxon>
        <taxon>Duplodnaviria</taxon>
        <taxon>Heunggongvirae</taxon>
        <taxon>Uroviricota</taxon>
        <taxon>Caudoviricetes</taxon>
    </lineage>
</organism>
<name>A0A8S5UW42_9CAUD</name>